<dbReference type="AlphaFoldDB" id="A0A2I1HJU7"/>
<dbReference type="Proteomes" id="UP000234323">
    <property type="component" value="Unassembled WGS sequence"/>
</dbReference>
<comment type="caution">
    <text evidence="1">The sequence shown here is derived from an EMBL/GenBank/DDBJ whole genome shotgun (WGS) entry which is preliminary data.</text>
</comment>
<proteinExistence type="predicted"/>
<evidence type="ECO:0000313" key="1">
    <source>
        <dbReference type="EMBL" id="PKY59132.1"/>
    </source>
</evidence>
<accession>A0A2I1HJU7</accession>
<gene>
    <name evidence="1" type="ORF">RhiirA4_481624</name>
</gene>
<dbReference type="EMBL" id="LLXI01003377">
    <property type="protein sequence ID" value="PKY59132.1"/>
    <property type="molecule type" value="Genomic_DNA"/>
</dbReference>
<evidence type="ECO:0000313" key="2">
    <source>
        <dbReference type="Proteomes" id="UP000234323"/>
    </source>
</evidence>
<protein>
    <submittedName>
        <fullName evidence="1">Uncharacterized protein</fullName>
    </submittedName>
</protein>
<reference evidence="1 2" key="1">
    <citation type="submission" date="2015-10" db="EMBL/GenBank/DDBJ databases">
        <title>Genome analyses suggest a sexual origin of heterokaryosis in a supposedly ancient asexual fungus.</title>
        <authorList>
            <person name="Ropars J."/>
            <person name="Sedzielewska K."/>
            <person name="Noel J."/>
            <person name="Charron P."/>
            <person name="Farinelli L."/>
            <person name="Marton T."/>
            <person name="Kruger M."/>
            <person name="Pelin A."/>
            <person name="Brachmann A."/>
            <person name="Corradi N."/>
        </authorList>
    </citation>
    <scope>NUCLEOTIDE SEQUENCE [LARGE SCALE GENOMIC DNA]</scope>
    <source>
        <strain evidence="1 2">A4</strain>
    </source>
</reference>
<organism evidence="1 2">
    <name type="scientific">Rhizophagus irregularis</name>
    <dbReference type="NCBI Taxonomy" id="588596"/>
    <lineage>
        <taxon>Eukaryota</taxon>
        <taxon>Fungi</taxon>
        <taxon>Fungi incertae sedis</taxon>
        <taxon>Mucoromycota</taxon>
        <taxon>Glomeromycotina</taxon>
        <taxon>Glomeromycetes</taxon>
        <taxon>Glomerales</taxon>
        <taxon>Glomeraceae</taxon>
        <taxon>Rhizophagus</taxon>
    </lineage>
</organism>
<name>A0A2I1HJU7_9GLOM</name>
<keyword evidence="2" id="KW-1185">Reference proteome</keyword>
<sequence length="94" mass="10576">MTSGLLVIDISLNLYYITHICLKETQKAVDCFVGIEFTDKLELAISNLLKTIGKKSLNIDMLTDTSNQVKDPLVSLTSEIKIFDTPIYQSKEFC</sequence>